<evidence type="ECO:0000256" key="2">
    <source>
        <dbReference type="ARBA" id="ARBA00022801"/>
    </source>
</evidence>
<dbReference type="HOGENOM" id="CLU_039453_5_1_6"/>
<dbReference type="GO" id="GO:0046872">
    <property type="term" value="F:metal ion binding"/>
    <property type="evidence" value="ECO:0007669"/>
    <property type="project" value="UniProtKB-KW"/>
</dbReference>
<name>A0A077NC07_XENBV</name>
<reference evidence="4" key="1">
    <citation type="submission" date="2013-07" db="EMBL/GenBank/DDBJ databases">
        <title>Sub-species coevolution in mutualistic symbiosis.</title>
        <authorList>
            <person name="Murfin K."/>
            <person name="Klassen J."/>
            <person name="Lee M."/>
            <person name="Forst S."/>
            <person name="Stock P."/>
            <person name="Goodrich-Blair H."/>
        </authorList>
    </citation>
    <scope>NUCLEOTIDE SEQUENCE [LARGE SCALE GENOMIC DNA]</scope>
    <source>
        <strain evidence="4">Feltiae Moldova</strain>
    </source>
</reference>
<evidence type="ECO:0000259" key="3">
    <source>
        <dbReference type="Pfam" id="PF13023"/>
    </source>
</evidence>
<evidence type="ECO:0000256" key="1">
    <source>
        <dbReference type="ARBA" id="ARBA00022723"/>
    </source>
</evidence>
<dbReference type="GO" id="GO:0002953">
    <property type="term" value="F:5'-deoxynucleotidase activity"/>
    <property type="evidence" value="ECO:0007669"/>
    <property type="project" value="InterPro"/>
</dbReference>
<dbReference type="PANTHER" id="PTHR11845">
    <property type="entry name" value="5'-DEOXYNUCLEOTIDASE HDDC2"/>
    <property type="match status" value="1"/>
</dbReference>
<comment type="caution">
    <text evidence="4">The sequence shown here is derived from an EMBL/GenBank/DDBJ whole genome shotgun (WGS) entry which is preliminary data.</text>
</comment>
<protein>
    <recommendedName>
        <fullName evidence="3">HD domain-containing protein</fullName>
    </recommendedName>
</protein>
<dbReference type="PANTHER" id="PTHR11845:SF13">
    <property type="entry name" value="5'-DEOXYNUCLEOTIDASE HDDC2"/>
    <property type="match status" value="1"/>
</dbReference>
<dbReference type="Pfam" id="PF13023">
    <property type="entry name" value="HD_3"/>
    <property type="match status" value="1"/>
</dbReference>
<dbReference type="EMBL" id="CBSV010000014">
    <property type="protein sequence ID" value="CDG99702.1"/>
    <property type="molecule type" value="Genomic_DNA"/>
</dbReference>
<dbReference type="RefSeq" id="WP_038222795.1">
    <property type="nucleotide sequence ID" value="NZ_CAWLWD010000099.1"/>
</dbReference>
<gene>
    <name evidence="4" type="ORF">XBFM1_1100088</name>
</gene>
<accession>A0A077NC07</accession>
<keyword evidence="2" id="KW-0378">Hydrolase</keyword>
<proteinExistence type="predicted"/>
<sequence>MSLAVPPVDFGPFTNVIAFIMELDKLKSVHRKTKLLNNQRHENSAEHSWHFALAVMSFAPYVGEMNIGHVVQMALIHDIVEIDAGDVIAFDLAAREAIHEHEVNAAHRIFGLLPEAQRDYFLALWNEYEDSETPEAIFAKTLDRVMPVLMNLHNDGQSWVENGIHFEQVFNLLHFISEAYPELWQYLLPQLEAAKEKGWLKA</sequence>
<dbReference type="SUPFAM" id="SSF109604">
    <property type="entry name" value="HD-domain/PDEase-like"/>
    <property type="match status" value="1"/>
</dbReference>
<feature type="domain" description="HD" evidence="3">
    <location>
        <begin position="23"/>
        <end position="184"/>
    </location>
</feature>
<dbReference type="Gene3D" id="1.10.3210.10">
    <property type="entry name" value="Hypothetical protein af1432"/>
    <property type="match status" value="1"/>
</dbReference>
<organism evidence="4 5">
    <name type="scientific">Xenorhabdus bovienii str. feltiae Moldova</name>
    <dbReference type="NCBI Taxonomy" id="1398200"/>
    <lineage>
        <taxon>Bacteria</taxon>
        <taxon>Pseudomonadati</taxon>
        <taxon>Pseudomonadota</taxon>
        <taxon>Gammaproteobacteria</taxon>
        <taxon>Enterobacterales</taxon>
        <taxon>Morganellaceae</taxon>
        <taxon>Xenorhabdus</taxon>
    </lineage>
</organism>
<dbReference type="InterPro" id="IPR039356">
    <property type="entry name" value="YfbR/HDDC2"/>
</dbReference>
<dbReference type="Proteomes" id="UP000028487">
    <property type="component" value="Unassembled WGS sequence"/>
</dbReference>
<evidence type="ECO:0000313" key="4">
    <source>
        <dbReference type="EMBL" id="CDG99702.1"/>
    </source>
</evidence>
<keyword evidence="1" id="KW-0479">Metal-binding</keyword>
<dbReference type="GO" id="GO:0005737">
    <property type="term" value="C:cytoplasm"/>
    <property type="evidence" value="ECO:0007669"/>
    <property type="project" value="TreeGrafter"/>
</dbReference>
<dbReference type="InterPro" id="IPR006674">
    <property type="entry name" value="HD_domain"/>
</dbReference>
<dbReference type="AlphaFoldDB" id="A0A077NC07"/>
<evidence type="ECO:0000313" key="5">
    <source>
        <dbReference type="Proteomes" id="UP000028487"/>
    </source>
</evidence>